<feature type="transmembrane region" description="Helical" evidence="7">
    <location>
        <begin position="20"/>
        <end position="44"/>
    </location>
</feature>
<name>A0A7W6R9A1_9HYPH</name>
<dbReference type="InterPro" id="IPR011701">
    <property type="entry name" value="MFS"/>
</dbReference>
<feature type="transmembrane region" description="Helical" evidence="7">
    <location>
        <begin position="64"/>
        <end position="83"/>
    </location>
</feature>
<gene>
    <name evidence="9" type="ORF">GGD57_005813</name>
</gene>
<evidence type="ECO:0000259" key="8">
    <source>
        <dbReference type="PROSITE" id="PS50850"/>
    </source>
</evidence>
<dbReference type="Proteomes" id="UP000540909">
    <property type="component" value="Unassembled WGS sequence"/>
</dbReference>
<evidence type="ECO:0000256" key="2">
    <source>
        <dbReference type="ARBA" id="ARBA00022448"/>
    </source>
</evidence>
<dbReference type="PANTHER" id="PTHR42718">
    <property type="entry name" value="MAJOR FACILITATOR SUPERFAMILY MULTIDRUG TRANSPORTER MFSC"/>
    <property type="match status" value="1"/>
</dbReference>
<dbReference type="Gene3D" id="1.20.1720.10">
    <property type="entry name" value="Multidrug resistance protein D"/>
    <property type="match status" value="1"/>
</dbReference>
<comment type="subcellular location">
    <subcellularLocation>
        <location evidence="1">Cell membrane</location>
        <topology evidence="1">Multi-pass membrane protein</topology>
    </subcellularLocation>
</comment>
<evidence type="ECO:0000256" key="1">
    <source>
        <dbReference type="ARBA" id="ARBA00004651"/>
    </source>
</evidence>
<evidence type="ECO:0000256" key="7">
    <source>
        <dbReference type="SAM" id="Phobius"/>
    </source>
</evidence>
<evidence type="ECO:0000256" key="4">
    <source>
        <dbReference type="ARBA" id="ARBA00022692"/>
    </source>
</evidence>
<feature type="transmembrane region" description="Helical" evidence="7">
    <location>
        <begin position="360"/>
        <end position="377"/>
    </location>
</feature>
<accession>A0A7W6R9A1</accession>
<feature type="transmembrane region" description="Helical" evidence="7">
    <location>
        <begin position="230"/>
        <end position="251"/>
    </location>
</feature>
<dbReference type="GO" id="GO:0005886">
    <property type="term" value="C:plasma membrane"/>
    <property type="evidence" value="ECO:0007669"/>
    <property type="project" value="UniProtKB-SubCell"/>
</dbReference>
<feature type="transmembrane region" description="Helical" evidence="7">
    <location>
        <begin position="406"/>
        <end position="425"/>
    </location>
</feature>
<feature type="transmembrane region" description="Helical" evidence="7">
    <location>
        <begin position="431"/>
        <end position="448"/>
    </location>
</feature>
<keyword evidence="2" id="KW-0813">Transport</keyword>
<dbReference type="AlphaFoldDB" id="A0A7W6R9A1"/>
<feature type="transmembrane region" description="Helical" evidence="7">
    <location>
        <begin position="88"/>
        <end position="107"/>
    </location>
</feature>
<keyword evidence="5 7" id="KW-1133">Transmembrane helix</keyword>
<organism evidence="9 10">
    <name type="scientific">Rhizobium esperanzae</name>
    <dbReference type="NCBI Taxonomy" id="1967781"/>
    <lineage>
        <taxon>Bacteria</taxon>
        <taxon>Pseudomonadati</taxon>
        <taxon>Pseudomonadota</taxon>
        <taxon>Alphaproteobacteria</taxon>
        <taxon>Hyphomicrobiales</taxon>
        <taxon>Rhizobiaceae</taxon>
        <taxon>Rhizobium/Agrobacterium group</taxon>
        <taxon>Rhizobium</taxon>
    </lineage>
</organism>
<dbReference type="PROSITE" id="PS50850">
    <property type="entry name" value="MFS"/>
    <property type="match status" value="1"/>
</dbReference>
<dbReference type="GO" id="GO:0022857">
    <property type="term" value="F:transmembrane transporter activity"/>
    <property type="evidence" value="ECO:0007669"/>
    <property type="project" value="InterPro"/>
</dbReference>
<evidence type="ECO:0000256" key="3">
    <source>
        <dbReference type="ARBA" id="ARBA00022475"/>
    </source>
</evidence>
<sequence>MSLTCTAPIAQDGLASPRRYLAVALLLLTIVLVVLDGAIANVALPSIALSLQAQAESTVWVVSAYQLAVLVAILPCGALGEIYGARRVFLIGVALFTAASAACALAGDLPLLILARFAQGLGAGAIMALAMMNLRQALPQQMLGPIIGINAMVIAISSAAGPGIAGAILSVTTWPWLFAVNIPLGILVLFGGGLLGHVEGARRKLKVKALLANTAMFILFLSGADRIATAPVSGAALIAASLACLFGLLRLERNSDVPLVPTDLLATPAFRVAVIASICCFCGQMLSTIALPFYLQHRLHMTPVQAGLYMMPWPAATAIIAPISGRLANRIKTAWLCAIGGALLALGLLVAGLAPPDPKGIAFLIGTVIAGLGFGLFQTPNNRILLLSAPKARSGAAGAMQGTARLLGQTLGGISMSILFATLPLSTALDFAVVIAAGCAAISSLVSLSRARYEAAGQPGAA</sequence>
<keyword evidence="3" id="KW-1003">Cell membrane</keyword>
<proteinExistence type="predicted"/>
<dbReference type="SUPFAM" id="SSF103473">
    <property type="entry name" value="MFS general substrate transporter"/>
    <property type="match status" value="1"/>
</dbReference>
<evidence type="ECO:0000313" key="10">
    <source>
        <dbReference type="Proteomes" id="UP000540909"/>
    </source>
</evidence>
<protein>
    <submittedName>
        <fullName evidence="9">DHA2 family multidrug resistance protein-like MFS transporter</fullName>
    </submittedName>
</protein>
<keyword evidence="6 7" id="KW-0472">Membrane</keyword>
<dbReference type="Pfam" id="PF07690">
    <property type="entry name" value="MFS_1"/>
    <property type="match status" value="1"/>
</dbReference>
<reference evidence="9 10" key="1">
    <citation type="submission" date="2020-08" db="EMBL/GenBank/DDBJ databases">
        <title>Genomic Encyclopedia of Type Strains, Phase IV (KMG-V): Genome sequencing to study the core and pangenomes of soil and plant-associated prokaryotes.</title>
        <authorList>
            <person name="Whitman W."/>
        </authorList>
    </citation>
    <scope>NUCLEOTIDE SEQUENCE [LARGE SCALE GENOMIC DNA]</scope>
    <source>
        <strain evidence="9 10">SEMIA 4089</strain>
    </source>
</reference>
<feature type="transmembrane region" description="Helical" evidence="7">
    <location>
        <begin position="272"/>
        <end position="294"/>
    </location>
</feature>
<dbReference type="InterPro" id="IPR036259">
    <property type="entry name" value="MFS_trans_sf"/>
</dbReference>
<feature type="transmembrane region" description="Helical" evidence="7">
    <location>
        <begin position="146"/>
        <end position="168"/>
    </location>
</feature>
<dbReference type="EMBL" id="JACIFY010000035">
    <property type="protein sequence ID" value="MBB4239193.1"/>
    <property type="molecule type" value="Genomic_DNA"/>
</dbReference>
<dbReference type="PRINTS" id="PR01036">
    <property type="entry name" value="TCRTETB"/>
</dbReference>
<evidence type="ECO:0000256" key="5">
    <source>
        <dbReference type="ARBA" id="ARBA00022989"/>
    </source>
</evidence>
<dbReference type="CDD" id="cd17321">
    <property type="entry name" value="MFS_MMR_MDR_like"/>
    <property type="match status" value="1"/>
</dbReference>
<evidence type="ECO:0000313" key="9">
    <source>
        <dbReference type="EMBL" id="MBB4239193.1"/>
    </source>
</evidence>
<feature type="transmembrane region" description="Helical" evidence="7">
    <location>
        <begin position="306"/>
        <end position="323"/>
    </location>
</feature>
<feature type="domain" description="Major facilitator superfamily (MFS) profile" evidence="8">
    <location>
        <begin position="22"/>
        <end position="455"/>
    </location>
</feature>
<evidence type="ECO:0000256" key="6">
    <source>
        <dbReference type="ARBA" id="ARBA00023136"/>
    </source>
</evidence>
<dbReference type="PANTHER" id="PTHR42718:SF46">
    <property type="entry name" value="BLR6921 PROTEIN"/>
    <property type="match status" value="1"/>
</dbReference>
<dbReference type="InterPro" id="IPR020846">
    <property type="entry name" value="MFS_dom"/>
</dbReference>
<keyword evidence="4 7" id="KW-0812">Transmembrane</keyword>
<comment type="caution">
    <text evidence="9">The sequence shown here is derived from an EMBL/GenBank/DDBJ whole genome shotgun (WGS) entry which is preliminary data.</text>
</comment>
<dbReference type="Gene3D" id="1.20.1250.20">
    <property type="entry name" value="MFS general substrate transporter like domains"/>
    <property type="match status" value="1"/>
</dbReference>
<feature type="transmembrane region" description="Helical" evidence="7">
    <location>
        <begin position="207"/>
        <end position="224"/>
    </location>
</feature>
<feature type="transmembrane region" description="Helical" evidence="7">
    <location>
        <begin position="113"/>
        <end position="134"/>
    </location>
</feature>
<feature type="transmembrane region" description="Helical" evidence="7">
    <location>
        <begin position="174"/>
        <end position="195"/>
    </location>
</feature>
<feature type="transmembrane region" description="Helical" evidence="7">
    <location>
        <begin position="335"/>
        <end position="354"/>
    </location>
</feature>